<comment type="caution">
    <text evidence="2">The sequence shown here is derived from an EMBL/GenBank/DDBJ whole genome shotgun (WGS) entry which is preliminary data.</text>
</comment>
<protein>
    <submittedName>
        <fullName evidence="2">Uncharacterized protein</fullName>
    </submittedName>
</protein>
<reference evidence="2" key="1">
    <citation type="journal article" date="2022" name="Front. Genet.">
        <title>Chromosome-Scale Assembly of the Dendrobium nobile Genome Provides Insights Into the Molecular Mechanism of the Biosynthesis of the Medicinal Active Ingredient of Dendrobium.</title>
        <authorList>
            <person name="Xu Q."/>
            <person name="Niu S.-C."/>
            <person name="Li K.-L."/>
            <person name="Zheng P.-J."/>
            <person name="Zhang X.-J."/>
            <person name="Jia Y."/>
            <person name="Liu Y."/>
            <person name="Niu Y.-X."/>
            <person name="Yu L.-H."/>
            <person name="Chen D.-F."/>
            <person name="Zhang G.-Q."/>
        </authorList>
    </citation>
    <scope>NUCLEOTIDE SEQUENCE</scope>
    <source>
        <tissue evidence="2">Leaf</tissue>
    </source>
</reference>
<dbReference type="OrthoDB" id="736928at2759"/>
<accession>A0A8T3B2W7</accession>
<evidence type="ECO:0000313" key="3">
    <source>
        <dbReference type="Proteomes" id="UP000829196"/>
    </source>
</evidence>
<evidence type="ECO:0000256" key="1">
    <source>
        <dbReference type="SAM" id="MobiDB-lite"/>
    </source>
</evidence>
<feature type="compositionally biased region" description="Low complexity" evidence="1">
    <location>
        <begin position="168"/>
        <end position="177"/>
    </location>
</feature>
<organism evidence="2 3">
    <name type="scientific">Dendrobium nobile</name>
    <name type="common">Orchid</name>
    <dbReference type="NCBI Taxonomy" id="94219"/>
    <lineage>
        <taxon>Eukaryota</taxon>
        <taxon>Viridiplantae</taxon>
        <taxon>Streptophyta</taxon>
        <taxon>Embryophyta</taxon>
        <taxon>Tracheophyta</taxon>
        <taxon>Spermatophyta</taxon>
        <taxon>Magnoliopsida</taxon>
        <taxon>Liliopsida</taxon>
        <taxon>Asparagales</taxon>
        <taxon>Orchidaceae</taxon>
        <taxon>Epidendroideae</taxon>
        <taxon>Malaxideae</taxon>
        <taxon>Dendrobiinae</taxon>
        <taxon>Dendrobium</taxon>
    </lineage>
</organism>
<proteinExistence type="predicted"/>
<gene>
    <name evidence="2" type="ORF">KFK09_017637</name>
</gene>
<dbReference type="Proteomes" id="UP000829196">
    <property type="component" value="Unassembled WGS sequence"/>
</dbReference>
<dbReference type="InterPro" id="IPR025322">
    <property type="entry name" value="PADRE_dom"/>
</dbReference>
<dbReference type="Pfam" id="PF14009">
    <property type="entry name" value="PADRE"/>
    <property type="match status" value="1"/>
</dbReference>
<dbReference type="AlphaFoldDB" id="A0A8T3B2W7"/>
<feature type="region of interest" description="Disordered" evidence="1">
    <location>
        <begin position="168"/>
        <end position="190"/>
    </location>
</feature>
<name>A0A8T3B2W7_DENNO</name>
<sequence length="190" mass="21337">MYKVESGERNPKMRSFYFCCFFSSGDQSLPSNFIRAVHINGHVEYFSPPATAQQVLGKRLNGYAVWTATRLLSTGPVPLHWTDRLEPGNIYFILPDAVVLHSDATPASLVMLVRRLKAMADRSTSPDSQGEPYSEAEEDVMGRWTVSVVKPPMWRPELETIEELCSNGRSSISSSCSREPHGNQAWDNRV</sequence>
<keyword evidence="3" id="KW-1185">Reference proteome</keyword>
<dbReference type="EMBL" id="JAGYWB010000012">
    <property type="protein sequence ID" value="KAI0502680.1"/>
    <property type="molecule type" value="Genomic_DNA"/>
</dbReference>
<evidence type="ECO:0000313" key="2">
    <source>
        <dbReference type="EMBL" id="KAI0502680.1"/>
    </source>
</evidence>